<accession>A0ABU2DPF0</accession>
<dbReference type="InterPro" id="IPR036388">
    <property type="entry name" value="WH-like_DNA-bd_sf"/>
</dbReference>
<feature type="DNA-binding region" description="OmpR/PhoB-type" evidence="2">
    <location>
        <begin position="164"/>
        <end position="261"/>
    </location>
</feature>
<sequence length="270" mass="29319">MTTEPEPDSSSQPAPSAVTEPGPGVSAGGPEGLGLRISSPVLICGGPSPSKSELTARLRSLDVKVLDSPGVEHLEAVLSAEEPRVAVLDVRARRRVPELRQVVGMLRGGAVGCAVLLWFDGDAEPHEILDLRRAGDDHTIGTVDVEDTLIRLHLLSEALPEEAGDRFLVGDLELDVAARTVTRAGRDIDLSDTEFRLLRLLMRHARTVLSKTEILHEVWQYEFAGQANIVELYISYLRKKIEVGMPKMIHTVRGAGYVLRPADADTSTGR</sequence>
<comment type="caution">
    <text evidence="5">The sequence shown here is derived from an EMBL/GenBank/DDBJ whole genome shotgun (WGS) entry which is preliminary data.</text>
</comment>
<evidence type="ECO:0000313" key="6">
    <source>
        <dbReference type="Proteomes" id="UP001251870"/>
    </source>
</evidence>
<dbReference type="PANTHER" id="PTHR48111">
    <property type="entry name" value="REGULATOR OF RPOS"/>
    <property type="match status" value="1"/>
</dbReference>
<evidence type="ECO:0000259" key="4">
    <source>
        <dbReference type="PROSITE" id="PS51755"/>
    </source>
</evidence>
<dbReference type="InterPro" id="IPR039420">
    <property type="entry name" value="WalR-like"/>
</dbReference>
<dbReference type="SUPFAM" id="SSF46894">
    <property type="entry name" value="C-terminal effector domain of the bipartite response regulators"/>
    <property type="match status" value="1"/>
</dbReference>
<reference evidence="5 6" key="1">
    <citation type="submission" date="2023-09" db="EMBL/GenBank/DDBJ databases">
        <title>Description of three actinobacteria isolated from air of manufacturing shop in a pharmaceutical factory.</title>
        <authorList>
            <person name="Zhang D.-F."/>
        </authorList>
    </citation>
    <scope>NUCLEOTIDE SEQUENCE [LARGE SCALE GENOMIC DNA]</scope>
    <source>
        <strain evidence="5 6">LY-0111</strain>
    </source>
</reference>
<dbReference type="InterPro" id="IPR016032">
    <property type="entry name" value="Sig_transdc_resp-reg_C-effctor"/>
</dbReference>
<dbReference type="Proteomes" id="UP001251870">
    <property type="component" value="Unassembled WGS sequence"/>
</dbReference>
<gene>
    <name evidence="5" type="ORF">RIL96_02220</name>
</gene>
<keyword evidence="6" id="KW-1185">Reference proteome</keyword>
<dbReference type="InterPro" id="IPR001867">
    <property type="entry name" value="OmpR/PhoB-type_DNA-bd"/>
</dbReference>
<dbReference type="CDD" id="cd00383">
    <property type="entry name" value="trans_reg_C"/>
    <property type="match status" value="1"/>
</dbReference>
<dbReference type="PROSITE" id="PS51755">
    <property type="entry name" value="OMPR_PHOB"/>
    <property type="match status" value="1"/>
</dbReference>
<proteinExistence type="predicted"/>
<dbReference type="RefSeq" id="WP_310547358.1">
    <property type="nucleotide sequence ID" value="NZ_JAVKGR010000001.1"/>
</dbReference>
<evidence type="ECO:0000256" key="2">
    <source>
        <dbReference type="PROSITE-ProRule" id="PRU01091"/>
    </source>
</evidence>
<feature type="region of interest" description="Disordered" evidence="3">
    <location>
        <begin position="1"/>
        <end position="32"/>
    </location>
</feature>
<feature type="domain" description="OmpR/PhoB-type" evidence="4">
    <location>
        <begin position="164"/>
        <end position="261"/>
    </location>
</feature>
<evidence type="ECO:0000256" key="1">
    <source>
        <dbReference type="ARBA" id="ARBA00023125"/>
    </source>
</evidence>
<dbReference type="SMART" id="SM00862">
    <property type="entry name" value="Trans_reg_C"/>
    <property type="match status" value="1"/>
</dbReference>
<dbReference type="Gene3D" id="1.10.10.10">
    <property type="entry name" value="Winged helix-like DNA-binding domain superfamily/Winged helix DNA-binding domain"/>
    <property type="match status" value="1"/>
</dbReference>
<evidence type="ECO:0000256" key="3">
    <source>
        <dbReference type="SAM" id="MobiDB-lite"/>
    </source>
</evidence>
<feature type="compositionally biased region" description="Polar residues" evidence="3">
    <location>
        <begin position="1"/>
        <end position="14"/>
    </location>
</feature>
<name>A0ABU2DPF0_9MICC</name>
<protein>
    <submittedName>
        <fullName evidence="5">Response regulator transcription factor</fullName>
    </submittedName>
</protein>
<dbReference type="PANTHER" id="PTHR48111:SF28">
    <property type="entry name" value="TRANSCRIPTIONAL REGULATORY PROTEIN TCRX-RELATED"/>
    <property type="match status" value="1"/>
</dbReference>
<organism evidence="5 6">
    <name type="scientific">Nesterenkonia aerolata</name>
    <dbReference type="NCBI Taxonomy" id="3074079"/>
    <lineage>
        <taxon>Bacteria</taxon>
        <taxon>Bacillati</taxon>
        <taxon>Actinomycetota</taxon>
        <taxon>Actinomycetes</taxon>
        <taxon>Micrococcales</taxon>
        <taxon>Micrococcaceae</taxon>
        <taxon>Nesterenkonia</taxon>
    </lineage>
</organism>
<dbReference type="EMBL" id="JAVKGR010000001">
    <property type="protein sequence ID" value="MDR8018384.1"/>
    <property type="molecule type" value="Genomic_DNA"/>
</dbReference>
<keyword evidence="1 2" id="KW-0238">DNA-binding</keyword>
<evidence type="ECO:0000313" key="5">
    <source>
        <dbReference type="EMBL" id="MDR8018384.1"/>
    </source>
</evidence>
<dbReference type="Pfam" id="PF00486">
    <property type="entry name" value="Trans_reg_C"/>
    <property type="match status" value="1"/>
</dbReference>